<evidence type="ECO:0000313" key="3">
    <source>
        <dbReference type="Proteomes" id="UP000886723"/>
    </source>
</evidence>
<gene>
    <name evidence="2" type="ORF">IAA63_13860</name>
</gene>
<evidence type="ECO:0000313" key="2">
    <source>
        <dbReference type="EMBL" id="HIV14205.1"/>
    </source>
</evidence>
<sequence length="301" mass="33933">MKRTKKWLKYAAAAAVAMALLPLLLTWLISGKKEIAMSRQTDPENVLPVLMCGEIPWDYPEEALKAQAVLTRSSLYYYSEEGSLYPSGEGDFQDTVWEEELEIYRRQRNRDSYREALLKMEKAAEETRGEVLLFQGQVCRGVYHRVSAGWTRPGGEALGEPAYLTSVESPEDTGSPEYLNGHYFSPEALRVRIGECFPEAQLSEESVFEQLEIVERDAADYVAAIRVGNLQVPGEEFREKLELSSSNFTIQELDGRIRILCKGLGHGMGLSQYGAAAMARQGRDYREILAYYFPETSLGNV</sequence>
<evidence type="ECO:0000259" key="1">
    <source>
        <dbReference type="Pfam" id="PF08486"/>
    </source>
</evidence>
<feature type="domain" description="Sporulation stage II protein D amidase enhancer LytB N-terminal" evidence="1">
    <location>
        <begin position="35"/>
        <end position="134"/>
    </location>
</feature>
<dbReference type="InterPro" id="IPR013693">
    <property type="entry name" value="SpoIID/LytB_N"/>
</dbReference>
<comment type="caution">
    <text evidence="2">The sequence shown here is derived from an EMBL/GenBank/DDBJ whole genome shotgun (WGS) entry which is preliminary data.</text>
</comment>
<protein>
    <submittedName>
        <fullName evidence="2">SpoIID/LytB domain-containing protein</fullName>
    </submittedName>
</protein>
<dbReference type="Proteomes" id="UP000886723">
    <property type="component" value="Unassembled WGS sequence"/>
</dbReference>
<dbReference type="EMBL" id="DVON01000292">
    <property type="protein sequence ID" value="HIV14205.1"/>
    <property type="molecule type" value="Genomic_DNA"/>
</dbReference>
<dbReference type="AlphaFoldDB" id="A0A9D1NWL9"/>
<dbReference type="InterPro" id="IPR013486">
    <property type="entry name" value="SpoIID/LytB"/>
</dbReference>
<reference evidence="2" key="1">
    <citation type="submission" date="2020-10" db="EMBL/GenBank/DDBJ databases">
        <authorList>
            <person name="Gilroy R."/>
        </authorList>
    </citation>
    <scope>NUCLEOTIDE SEQUENCE</scope>
    <source>
        <strain evidence="2">ChiBcec2-4451</strain>
    </source>
</reference>
<reference evidence="2" key="2">
    <citation type="journal article" date="2021" name="PeerJ">
        <title>Extensive microbial diversity within the chicken gut microbiome revealed by metagenomics and culture.</title>
        <authorList>
            <person name="Gilroy R."/>
            <person name="Ravi A."/>
            <person name="Getino M."/>
            <person name="Pursley I."/>
            <person name="Horton D.L."/>
            <person name="Alikhan N.F."/>
            <person name="Baker D."/>
            <person name="Gharbi K."/>
            <person name="Hall N."/>
            <person name="Watson M."/>
            <person name="Adriaenssens E.M."/>
            <person name="Foster-Nyarko E."/>
            <person name="Jarju S."/>
            <person name="Secka A."/>
            <person name="Antonio M."/>
            <person name="Oren A."/>
            <person name="Chaudhuri R.R."/>
            <person name="La Ragione R."/>
            <person name="Hildebrand F."/>
            <person name="Pallen M.J."/>
        </authorList>
    </citation>
    <scope>NUCLEOTIDE SEQUENCE</scope>
    <source>
        <strain evidence="2">ChiBcec2-4451</strain>
    </source>
</reference>
<dbReference type="NCBIfam" id="TIGR02669">
    <property type="entry name" value="SpoIID_LytB"/>
    <property type="match status" value="1"/>
</dbReference>
<dbReference type="GO" id="GO:0030435">
    <property type="term" value="P:sporulation resulting in formation of a cellular spore"/>
    <property type="evidence" value="ECO:0007669"/>
    <property type="project" value="InterPro"/>
</dbReference>
<dbReference type="Pfam" id="PF08486">
    <property type="entry name" value="SpoIID"/>
    <property type="match status" value="1"/>
</dbReference>
<organism evidence="2 3">
    <name type="scientific">Candidatus Pullilachnospira stercoravium</name>
    <dbReference type="NCBI Taxonomy" id="2840913"/>
    <lineage>
        <taxon>Bacteria</taxon>
        <taxon>Bacillati</taxon>
        <taxon>Bacillota</taxon>
        <taxon>Clostridia</taxon>
        <taxon>Lachnospirales</taxon>
        <taxon>Lachnospiraceae</taxon>
        <taxon>Lachnospiraceae incertae sedis</taxon>
        <taxon>Candidatus Pullilachnospira</taxon>
    </lineage>
</organism>
<name>A0A9D1NWL9_9FIRM</name>
<proteinExistence type="predicted"/>
<accession>A0A9D1NWL9</accession>